<evidence type="ECO:0000313" key="4">
    <source>
        <dbReference type="EMBL" id="SPD12640.1"/>
    </source>
</evidence>
<organism evidence="4">
    <name type="scientific">Fagus sylvatica</name>
    <name type="common">Beechnut</name>
    <dbReference type="NCBI Taxonomy" id="28930"/>
    <lineage>
        <taxon>Eukaryota</taxon>
        <taxon>Viridiplantae</taxon>
        <taxon>Streptophyta</taxon>
        <taxon>Embryophyta</taxon>
        <taxon>Tracheophyta</taxon>
        <taxon>Spermatophyta</taxon>
        <taxon>Magnoliopsida</taxon>
        <taxon>eudicotyledons</taxon>
        <taxon>Gunneridae</taxon>
        <taxon>Pentapetalae</taxon>
        <taxon>rosids</taxon>
        <taxon>fabids</taxon>
        <taxon>Fagales</taxon>
        <taxon>Fagaceae</taxon>
        <taxon>Fagus</taxon>
    </lineage>
</organism>
<evidence type="ECO:0000259" key="1">
    <source>
        <dbReference type="Pfam" id="PF00078"/>
    </source>
</evidence>
<dbReference type="InterPro" id="IPR052343">
    <property type="entry name" value="Retrotransposon-Effector_Assoc"/>
</dbReference>
<dbReference type="PANTHER" id="PTHR46890:SF50">
    <property type="entry name" value="RNA-DIRECTED DNA POLYMERASE, EUKARYOTA, REVERSE TRANSCRIPTASE ZINC-BINDING DOMAIN PROTEIN-RELATED"/>
    <property type="match status" value="1"/>
</dbReference>
<dbReference type="EMBL" id="OIVN01003646">
    <property type="protein sequence ID" value="SPD12640.1"/>
    <property type="molecule type" value="Genomic_DNA"/>
</dbReference>
<dbReference type="InterPro" id="IPR002156">
    <property type="entry name" value="RNaseH_domain"/>
</dbReference>
<feature type="domain" description="Reverse transcriptase" evidence="1">
    <location>
        <begin position="322"/>
        <end position="418"/>
    </location>
</feature>
<evidence type="ECO:0008006" key="5">
    <source>
        <dbReference type="Google" id="ProtNLM"/>
    </source>
</evidence>
<dbReference type="InterPro" id="IPR026960">
    <property type="entry name" value="RVT-Znf"/>
</dbReference>
<dbReference type="Pfam" id="PF13456">
    <property type="entry name" value="RVT_3"/>
    <property type="match status" value="1"/>
</dbReference>
<dbReference type="GO" id="GO:0003676">
    <property type="term" value="F:nucleic acid binding"/>
    <property type="evidence" value="ECO:0007669"/>
    <property type="project" value="InterPro"/>
</dbReference>
<dbReference type="Pfam" id="PF00078">
    <property type="entry name" value="RVT_1"/>
    <property type="match status" value="1"/>
</dbReference>
<dbReference type="GO" id="GO:0004523">
    <property type="term" value="F:RNA-DNA hybrid ribonuclease activity"/>
    <property type="evidence" value="ECO:0007669"/>
    <property type="project" value="InterPro"/>
</dbReference>
<dbReference type="SUPFAM" id="SSF56672">
    <property type="entry name" value="DNA/RNA polymerases"/>
    <property type="match status" value="1"/>
</dbReference>
<gene>
    <name evidence="4" type="ORF">FSB_LOCUS40522</name>
</gene>
<proteinExistence type="predicted"/>
<feature type="domain" description="Reverse transcriptase zinc-binding" evidence="3">
    <location>
        <begin position="530"/>
        <end position="611"/>
    </location>
</feature>
<dbReference type="PANTHER" id="PTHR46890">
    <property type="entry name" value="NON-LTR RETROLELEMENT REVERSE TRANSCRIPTASE-LIKE PROTEIN-RELATED"/>
    <property type="match status" value="1"/>
</dbReference>
<dbReference type="SUPFAM" id="SSF56219">
    <property type="entry name" value="DNase I-like"/>
    <property type="match status" value="1"/>
</dbReference>
<protein>
    <recommendedName>
        <fullName evidence="5">Reverse transcriptase domain-containing protein</fullName>
    </recommendedName>
</protein>
<evidence type="ECO:0000259" key="3">
    <source>
        <dbReference type="Pfam" id="PF13966"/>
    </source>
</evidence>
<reference evidence="4" key="1">
    <citation type="submission" date="2018-02" db="EMBL/GenBank/DDBJ databases">
        <authorList>
            <person name="Cohen D.B."/>
            <person name="Kent A.D."/>
        </authorList>
    </citation>
    <scope>NUCLEOTIDE SEQUENCE</scope>
</reference>
<dbReference type="AlphaFoldDB" id="A0A2N9HLP7"/>
<dbReference type="Pfam" id="PF13966">
    <property type="entry name" value="zf-RVT"/>
    <property type="match status" value="1"/>
</dbReference>
<accession>A0A2N9HLP7</accession>
<dbReference type="InterPro" id="IPR044730">
    <property type="entry name" value="RNase_H-like_dom_plant"/>
</dbReference>
<dbReference type="InterPro" id="IPR036691">
    <property type="entry name" value="Endo/exonu/phosph_ase_sf"/>
</dbReference>
<dbReference type="CDD" id="cd06222">
    <property type="entry name" value="RNase_H_like"/>
    <property type="match status" value="1"/>
</dbReference>
<dbReference type="InterPro" id="IPR000477">
    <property type="entry name" value="RT_dom"/>
</dbReference>
<feature type="domain" description="RNase H type-1" evidence="2">
    <location>
        <begin position="625"/>
        <end position="711"/>
    </location>
</feature>
<dbReference type="InterPro" id="IPR043502">
    <property type="entry name" value="DNA/RNA_pol_sf"/>
</dbReference>
<name>A0A2N9HLP7_FAGSY</name>
<evidence type="ECO:0000259" key="2">
    <source>
        <dbReference type="Pfam" id="PF13456"/>
    </source>
</evidence>
<sequence length="742" mass="83901">MATDSDNFDLVIEEPKVFLLEGFDDVGTIGEGQSDRNESDDSEDDKDILVVWEDHVLVETGYELACSVLDEEPPEVEPLASLIPTPTSKKWPSWMVWEIRLTTHENDTSQLSKWALGQLEEFGKYLGASYTGGKGIDVISMNLKILSWNVRGLNDRNKRHQVGHLIKLWDWSYLGSEGAFRGIVLMWDRRVVEKVDEAVGLFSVSCKLRSIIDQYEWALFGFYGPQTDRERRLMLEELAGLANDVVGLEKPFNREEVVGMVQGFARDKAPGPDRFLMAFFQSCWPFVRSAIMENAFVQGRQILDSECLDSRLKHGVPGVRGVLCKLDVEKTYDHVNWDFHLYVLQRCGFSLSSRGLRQGDPLSPLLFVIVMEALSRLMDHAIRGDDTLIFCDADPTHLEHLGFVLTWFEDASSLKINLGRLEMVPIGEVSILEDLSGMLYREGWMDAKYGSRWEEAYPKLFSIARDKDASDADLMSFEAGVLHWDLSFIRCVHDWELESLTSFMDLLYACKLRGVGEDKLCWGSASKTRFEVKSYYRYLSPRISSYYLWKTVWKARAPPQVAFFSWTASLGKVLTIDNLHKRGLIVLNWCCLCKRSGESVDHLLLHCSVASFGLWCLASLGCSSNATGDALQLGASALLHALRFAQDLGLSRVIAEGDCKDLFLSFKTNKISYAPFGKHVDDIKAAASYFLEVQFNSVPPCNSAALTLARLAFSFNSCFIWMEECPVFLLPSVQRDFPSPNQ</sequence>